<dbReference type="STRING" id="181874.A0A409YPP0"/>
<evidence type="ECO:0000256" key="1">
    <source>
        <dbReference type="ARBA" id="ARBA00004123"/>
    </source>
</evidence>
<feature type="compositionally biased region" description="Basic and acidic residues" evidence="4">
    <location>
        <begin position="566"/>
        <end position="587"/>
    </location>
</feature>
<dbReference type="CDD" id="cd12872">
    <property type="entry name" value="SPRY_Ash2"/>
    <property type="match status" value="1"/>
</dbReference>
<dbReference type="InterPro" id="IPR037353">
    <property type="entry name" value="ASH2"/>
</dbReference>
<feature type="compositionally biased region" description="Polar residues" evidence="4">
    <location>
        <begin position="513"/>
        <end position="529"/>
    </location>
</feature>
<feature type="compositionally biased region" description="Low complexity" evidence="4">
    <location>
        <begin position="331"/>
        <end position="340"/>
    </location>
</feature>
<dbReference type="PROSITE" id="PS50188">
    <property type="entry name" value="B302_SPRY"/>
    <property type="match status" value="1"/>
</dbReference>
<accession>A0A409YPP0</accession>
<feature type="region of interest" description="Disordered" evidence="4">
    <location>
        <begin position="406"/>
        <end position="427"/>
    </location>
</feature>
<dbReference type="SMART" id="SM00449">
    <property type="entry name" value="SPRY"/>
    <property type="match status" value="1"/>
</dbReference>
<dbReference type="EMBL" id="NHTK01000869">
    <property type="protein sequence ID" value="PPR04959.1"/>
    <property type="molecule type" value="Genomic_DNA"/>
</dbReference>
<feature type="compositionally biased region" description="Basic and acidic residues" evidence="4">
    <location>
        <begin position="886"/>
        <end position="903"/>
    </location>
</feature>
<dbReference type="InterPro" id="IPR001870">
    <property type="entry name" value="B30.2/SPRY"/>
</dbReference>
<evidence type="ECO:0000313" key="7">
    <source>
        <dbReference type="Proteomes" id="UP000284842"/>
    </source>
</evidence>
<dbReference type="PANTHER" id="PTHR10598">
    <property type="entry name" value="SET1/ASH2 HISTONE METHYLTRANSFERASE COMPLEX SUBUNIT ASH2"/>
    <property type="match status" value="1"/>
</dbReference>
<feature type="region of interest" description="Disordered" evidence="4">
    <location>
        <begin position="326"/>
        <end position="367"/>
    </location>
</feature>
<feature type="compositionally biased region" description="Polar residues" evidence="4">
    <location>
        <begin position="341"/>
        <end position="358"/>
    </location>
</feature>
<feature type="compositionally biased region" description="Acidic residues" evidence="4">
    <location>
        <begin position="916"/>
        <end position="944"/>
    </location>
</feature>
<dbReference type="Proteomes" id="UP000284842">
    <property type="component" value="Unassembled WGS sequence"/>
</dbReference>
<feature type="region of interest" description="Disordered" evidence="4">
    <location>
        <begin position="649"/>
        <end position="944"/>
    </location>
</feature>
<feature type="region of interest" description="Disordered" evidence="4">
    <location>
        <begin position="474"/>
        <end position="529"/>
    </location>
</feature>
<organism evidence="6 7">
    <name type="scientific">Panaeolus cyanescens</name>
    <dbReference type="NCBI Taxonomy" id="181874"/>
    <lineage>
        <taxon>Eukaryota</taxon>
        <taxon>Fungi</taxon>
        <taxon>Dikarya</taxon>
        <taxon>Basidiomycota</taxon>
        <taxon>Agaricomycotina</taxon>
        <taxon>Agaricomycetes</taxon>
        <taxon>Agaricomycetidae</taxon>
        <taxon>Agaricales</taxon>
        <taxon>Agaricineae</taxon>
        <taxon>Galeropsidaceae</taxon>
        <taxon>Panaeolus</taxon>
    </lineage>
</organism>
<reference evidence="6 7" key="1">
    <citation type="journal article" date="2018" name="Evol. Lett.">
        <title>Horizontal gene cluster transfer increased hallucinogenic mushroom diversity.</title>
        <authorList>
            <person name="Reynolds H.T."/>
            <person name="Vijayakumar V."/>
            <person name="Gluck-Thaler E."/>
            <person name="Korotkin H.B."/>
            <person name="Matheny P.B."/>
            <person name="Slot J.C."/>
        </authorList>
    </citation>
    <scope>NUCLEOTIDE SEQUENCE [LARGE SCALE GENOMIC DNA]</scope>
    <source>
        <strain evidence="6 7">2629</strain>
    </source>
</reference>
<feature type="compositionally biased region" description="Polar residues" evidence="4">
    <location>
        <begin position="613"/>
        <end position="622"/>
    </location>
</feature>
<dbReference type="GO" id="GO:0048188">
    <property type="term" value="C:Set1C/COMPASS complex"/>
    <property type="evidence" value="ECO:0007669"/>
    <property type="project" value="InterPro"/>
</dbReference>
<gene>
    <name evidence="6" type="ORF">CVT24_010417</name>
</gene>
<sequence length="944" mass="101801">MEPTPPAQPPSKKRKRTQTHAASPAPSDATDTNKASTDLLASRADLSSRPILTISRGPIFVAAPEGSPWNKTEMVAMNRVGYRYIPAGINPPGRAAPCRTIESNPTSFRVSWEDRSPYLRVTKDGLCLAGAKGFRSARCNAPIREGKWYLEVRILQGGPNHNPSAIVVDESNGLPPPPPPLDDRQRREGPYVRLGFGRREAPLNGPAGLDGYSYGYRDKTGDKVTLSRPRPYGQTFSTGDVVGMYISLPPKRQPNPRDTHDPAHLHRERIPIDFKGQEVFEILEYPQCKEMTSLMDYSAGKGSDTGSIASGAGTKKAGVGVKPEMSGGGAIIPSGAAMGSNAPSGSSTPNPKTRSQPGKTVPSAAPLRPLPILPGSRIAFFVNGQCQGTAFHDIYDYLPLRQTETQRKAKEKKRTREGVKEHRENPFDDGTLGYYPFISLFNEASIKINPGPNFEYPPPDDIDALLDELDKTQQPEAKQTKENDVPPFSSPVSMDVDPPATVNVPLKPEQDDPSTTMIPQTSETPASTRTWRPACELYSIFMASERALDEEEEKIARDELDKQDSIIKAEEEKRQQREKKKQAADARRKAKIAATAAAKGKIPTPSPTPGPADSSSSVNSQLDAKLEDEKAQSALGSMGGGLVLMNVYGSNNTSNTTSRSASPLGYHVTNASGPSPSPLRQSTAYQAYREDEEEAEEGETDGHEEKPFLSGMTKGGLNQKAPSASRSTVPLNGTNRTQMPSTSSATDEGIGVPALPGTAPRSTPLHRPGSRGTNPPSNSSNPYAHMSTYRQPSSSSTPFDCDTPDTPSLSEPATPAHDHPPSKPRQHQYPLSSSHTAQNPSHDRMSEAYADEGQSGGYTSGNADADHDNEQSEPDTDILLHAPSQRGEDDGSEYEHDNPREDEGAYTDTQSNMGEAEVDPDDPDAEPDAEAGDGGDYDMASEVE</sequence>
<feature type="compositionally biased region" description="Polar residues" evidence="4">
    <location>
        <begin position="720"/>
        <end position="746"/>
    </location>
</feature>
<comment type="subcellular location">
    <subcellularLocation>
        <location evidence="1">Nucleus</location>
    </subcellularLocation>
</comment>
<feature type="domain" description="B30.2/SPRY" evidence="5">
    <location>
        <begin position="88"/>
        <end position="306"/>
    </location>
</feature>
<comment type="caution">
    <text evidence="6">The sequence shown here is derived from an EMBL/GenBank/DDBJ whole genome shotgun (WGS) entry which is preliminary data.</text>
</comment>
<feature type="region of interest" description="Disordered" evidence="4">
    <location>
        <begin position="1"/>
        <end position="35"/>
    </location>
</feature>
<dbReference type="SUPFAM" id="SSF49899">
    <property type="entry name" value="Concanavalin A-like lectins/glucanases"/>
    <property type="match status" value="1"/>
</dbReference>
<dbReference type="OrthoDB" id="10266026at2759"/>
<dbReference type="GO" id="GO:0000976">
    <property type="term" value="F:transcription cis-regulatory region binding"/>
    <property type="evidence" value="ECO:0007669"/>
    <property type="project" value="TreeGrafter"/>
</dbReference>
<evidence type="ECO:0000256" key="2">
    <source>
        <dbReference type="ARBA" id="ARBA00023242"/>
    </source>
</evidence>
<keyword evidence="7" id="KW-1185">Reference proteome</keyword>
<feature type="region of interest" description="Disordered" evidence="4">
    <location>
        <begin position="566"/>
        <end position="633"/>
    </location>
</feature>
<proteinExistence type="inferred from homology"/>
<dbReference type="InterPro" id="IPR043136">
    <property type="entry name" value="B30.2/SPRY_sf"/>
</dbReference>
<evidence type="ECO:0000259" key="5">
    <source>
        <dbReference type="PROSITE" id="PS50188"/>
    </source>
</evidence>
<dbReference type="AlphaFoldDB" id="A0A409YPP0"/>
<evidence type="ECO:0000313" key="6">
    <source>
        <dbReference type="EMBL" id="PPR04959.1"/>
    </source>
</evidence>
<feature type="compositionally biased region" description="Low complexity" evidence="4">
    <location>
        <begin position="592"/>
        <end position="601"/>
    </location>
</feature>
<keyword evidence="2" id="KW-0539">Nucleus</keyword>
<dbReference type="InterPro" id="IPR013320">
    <property type="entry name" value="ConA-like_dom_sf"/>
</dbReference>
<dbReference type="PANTHER" id="PTHR10598:SF0">
    <property type="entry name" value="SET1_ASH2 HISTONE METHYLTRANSFERASE COMPLEX SUBUNIT ASH2"/>
    <property type="match status" value="1"/>
</dbReference>
<evidence type="ECO:0000256" key="4">
    <source>
        <dbReference type="SAM" id="MobiDB-lite"/>
    </source>
</evidence>
<dbReference type="InterPro" id="IPR003877">
    <property type="entry name" value="SPRY_dom"/>
</dbReference>
<dbReference type="InParanoid" id="A0A409YPP0"/>
<dbReference type="Gene3D" id="2.60.120.920">
    <property type="match status" value="1"/>
</dbReference>
<feature type="compositionally biased region" description="Polar residues" evidence="4">
    <location>
        <begin position="829"/>
        <end position="840"/>
    </location>
</feature>
<protein>
    <recommendedName>
        <fullName evidence="5">B30.2/SPRY domain-containing protein</fullName>
    </recommendedName>
</protein>
<feature type="compositionally biased region" description="Polar residues" evidence="4">
    <location>
        <begin position="669"/>
        <end position="685"/>
    </location>
</feature>
<feature type="compositionally biased region" description="Basic and acidic residues" evidence="4">
    <location>
        <begin position="406"/>
        <end position="426"/>
    </location>
</feature>
<evidence type="ECO:0000256" key="3">
    <source>
        <dbReference type="ARBA" id="ARBA00038149"/>
    </source>
</evidence>
<comment type="similarity">
    <text evidence="3">Belongs to the cclA family.</text>
</comment>
<name>A0A409YPP0_9AGAR</name>
<feature type="compositionally biased region" description="Acidic residues" evidence="4">
    <location>
        <begin position="690"/>
        <end position="699"/>
    </location>
</feature>
<feature type="compositionally biased region" description="Polar residues" evidence="4">
    <location>
        <begin position="771"/>
        <end position="798"/>
    </location>
</feature>
<feature type="compositionally biased region" description="Basic and acidic residues" evidence="4">
    <location>
        <begin position="474"/>
        <end position="484"/>
    </location>
</feature>